<comment type="caution">
    <text evidence="2">The sequence shown here is derived from an EMBL/GenBank/DDBJ whole genome shotgun (WGS) entry which is preliminary data.</text>
</comment>
<evidence type="ECO:0000313" key="2">
    <source>
        <dbReference type="EMBL" id="KMO34288.1"/>
    </source>
</evidence>
<evidence type="ECO:0000256" key="1">
    <source>
        <dbReference type="SAM" id="MobiDB-lite"/>
    </source>
</evidence>
<evidence type="ECO:0000313" key="3">
    <source>
        <dbReference type="Proteomes" id="UP000035929"/>
    </source>
</evidence>
<feature type="region of interest" description="Disordered" evidence="1">
    <location>
        <begin position="1"/>
        <end position="67"/>
    </location>
</feature>
<proteinExistence type="predicted"/>
<organism evidence="2 3">
    <name type="scientific">Methylobacterium aquaticum</name>
    <dbReference type="NCBI Taxonomy" id="270351"/>
    <lineage>
        <taxon>Bacteria</taxon>
        <taxon>Pseudomonadati</taxon>
        <taxon>Pseudomonadota</taxon>
        <taxon>Alphaproteobacteria</taxon>
        <taxon>Hyphomicrobiales</taxon>
        <taxon>Methylobacteriaceae</taxon>
        <taxon>Methylobacterium</taxon>
    </lineage>
</organism>
<name>A0A0J6SLI9_9HYPH</name>
<dbReference type="AlphaFoldDB" id="A0A0J6SLI9"/>
<reference evidence="2 3" key="1">
    <citation type="submission" date="2015-03" db="EMBL/GenBank/DDBJ databases">
        <title>Genome sequencing of Methylobacterium aquaticum DSM16371 type strain.</title>
        <authorList>
            <person name="Chaudhry V."/>
            <person name="Patil P.B."/>
        </authorList>
    </citation>
    <scope>NUCLEOTIDE SEQUENCE [LARGE SCALE GENOMIC DNA]</scope>
    <source>
        <strain evidence="2 3">DSM 16371</strain>
    </source>
</reference>
<dbReference type="EMBL" id="LABX01000106">
    <property type="protein sequence ID" value="KMO34288.1"/>
    <property type="molecule type" value="Genomic_DNA"/>
</dbReference>
<protein>
    <submittedName>
        <fullName evidence="2">Uncharacterized protein</fullName>
    </submittedName>
</protein>
<sequence length="67" mass="7451">MDIEEADARWERAEVEETGQELLGTDPRPDTATEAEEAMSVTLQPEKQQKEDDQTAREASEPPPVAP</sequence>
<feature type="compositionally biased region" description="Basic and acidic residues" evidence="1">
    <location>
        <begin position="47"/>
        <end position="60"/>
    </location>
</feature>
<dbReference type="Proteomes" id="UP000035929">
    <property type="component" value="Unassembled WGS sequence"/>
</dbReference>
<accession>A0A0J6SLI9</accession>
<gene>
    <name evidence="2" type="ORF">VP06_14540</name>
</gene>
<feature type="compositionally biased region" description="Basic and acidic residues" evidence="1">
    <location>
        <begin position="1"/>
        <end position="15"/>
    </location>
</feature>